<dbReference type="OrthoDB" id="10608110at2759"/>
<sequence>MGYNQSGNFDLAEEYHHKAQPYVLPNNISAAISQLLAEIPKIKMITTYQDPNHARPIVRTGLLISKLLLSVHVPNPIPQPQSIDEFIVNADHYRHQEDYTQVQIAYTEALDKIFNFKSSIQLFNP</sequence>
<accession>A0A815R6K9</accession>
<evidence type="ECO:0000313" key="2">
    <source>
        <dbReference type="EMBL" id="CAF4339835.1"/>
    </source>
</evidence>
<evidence type="ECO:0000313" key="1">
    <source>
        <dbReference type="EMBL" id="CAF1472627.1"/>
    </source>
</evidence>
<dbReference type="Proteomes" id="UP000663829">
    <property type="component" value="Unassembled WGS sequence"/>
</dbReference>
<proteinExistence type="predicted"/>
<organism evidence="1 3">
    <name type="scientific">Didymodactylos carnosus</name>
    <dbReference type="NCBI Taxonomy" id="1234261"/>
    <lineage>
        <taxon>Eukaryota</taxon>
        <taxon>Metazoa</taxon>
        <taxon>Spiralia</taxon>
        <taxon>Gnathifera</taxon>
        <taxon>Rotifera</taxon>
        <taxon>Eurotatoria</taxon>
        <taxon>Bdelloidea</taxon>
        <taxon>Philodinida</taxon>
        <taxon>Philodinidae</taxon>
        <taxon>Didymodactylos</taxon>
    </lineage>
</organism>
<gene>
    <name evidence="1" type="ORF">GPM918_LOCUS35520</name>
    <name evidence="2" type="ORF">SRO942_LOCUS36239</name>
</gene>
<dbReference type="Proteomes" id="UP000681722">
    <property type="component" value="Unassembled WGS sequence"/>
</dbReference>
<comment type="caution">
    <text evidence="1">The sequence shown here is derived from an EMBL/GenBank/DDBJ whole genome shotgun (WGS) entry which is preliminary data.</text>
</comment>
<evidence type="ECO:0000313" key="3">
    <source>
        <dbReference type="Proteomes" id="UP000663829"/>
    </source>
</evidence>
<keyword evidence="3" id="KW-1185">Reference proteome</keyword>
<protein>
    <submittedName>
        <fullName evidence="1">Uncharacterized protein</fullName>
    </submittedName>
</protein>
<reference evidence="1" key="1">
    <citation type="submission" date="2021-02" db="EMBL/GenBank/DDBJ databases">
        <authorList>
            <person name="Nowell W R."/>
        </authorList>
    </citation>
    <scope>NUCLEOTIDE SEQUENCE</scope>
</reference>
<dbReference type="AlphaFoldDB" id="A0A815R6K9"/>
<name>A0A815R6K9_9BILA</name>
<dbReference type="EMBL" id="CAJNOQ010020630">
    <property type="protein sequence ID" value="CAF1472627.1"/>
    <property type="molecule type" value="Genomic_DNA"/>
</dbReference>
<dbReference type="EMBL" id="CAJOBC010086099">
    <property type="protein sequence ID" value="CAF4339835.1"/>
    <property type="molecule type" value="Genomic_DNA"/>
</dbReference>